<reference evidence="2 3" key="1">
    <citation type="submission" date="2018-05" db="EMBL/GenBank/DDBJ databases">
        <title>Brumimicrobium oceani sp. nov., isolated from coastal sediment.</title>
        <authorList>
            <person name="Kou Y."/>
        </authorList>
    </citation>
    <scope>NUCLEOTIDE SEQUENCE [LARGE SCALE GENOMIC DNA]</scope>
    <source>
        <strain evidence="2 3">C305</strain>
    </source>
</reference>
<dbReference type="Proteomes" id="UP000245370">
    <property type="component" value="Unassembled WGS sequence"/>
</dbReference>
<comment type="caution">
    <text evidence="2">The sequence shown here is derived from an EMBL/GenBank/DDBJ whole genome shotgun (WGS) entry which is preliminary data.</text>
</comment>
<dbReference type="AlphaFoldDB" id="A0A2U2XH90"/>
<evidence type="ECO:0000256" key="1">
    <source>
        <dbReference type="SAM" id="Phobius"/>
    </source>
</evidence>
<proteinExistence type="predicted"/>
<keyword evidence="1" id="KW-1133">Transmembrane helix</keyword>
<organism evidence="2 3">
    <name type="scientific">Brumimicrobium oceani</name>
    <dbReference type="NCBI Taxonomy" id="2100725"/>
    <lineage>
        <taxon>Bacteria</taxon>
        <taxon>Pseudomonadati</taxon>
        <taxon>Bacteroidota</taxon>
        <taxon>Flavobacteriia</taxon>
        <taxon>Flavobacteriales</taxon>
        <taxon>Crocinitomicaceae</taxon>
        <taxon>Brumimicrobium</taxon>
    </lineage>
</organism>
<feature type="transmembrane region" description="Helical" evidence="1">
    <location>
        <begin position="51"/>
        <end position="69"/>
    </location>
</feature>
<dbReference type="RefSeq" id="WP_109358247.1">
    <property type="nucleotide sequence ID" value="NZ_QFRJ01000001.1"/>
</dbReference>
<feature type="transmembrane region" description="Helical" evidence="1">
    <location>
        <begin position="7"/>
        <end position="31"/>
    </location>
</feature>
<gene>
    <name evidence="2" type="ORF">DIT68_02585</name>
</gene>
<evidence type="ECO:0000313" key="3">
    <source>
        <dbReference type="Proteomes" id="UP000245370"/>
    </source>
</evidence>
<accession>A0A2U2XH90</accession>
<name>A0A2U2XH90_9FLAO</name>
<keyword evidence="1" id="KW-0472">Membrane</keyword>
<feature type="transmembrane region" description="Helical" evidence="1">
    <location>
        <begin position="90"/>
        <end position="107"/>
    </location>
</feature>
<keyword evidence="1" id="KW-0812">Transmembrane</keyword>
<dbReference type="EMBL" id="QFRJ01000001">
    <property type="protein sequence ID" value="PWH87168.1"/>
    <property type="molecule type" value="Genomic_DNA"/>
</dbReference>
<reference evidence="2 3" key="2">
    <citation type="submission" date="2018-05" db="EMBL/GenBank/DDBJ databases">
        <authorList>
            <person name="Lanie J.A."/>
            <person name="Ng W.-L."/>
            <person name="Kazmierczak K.M."/>
            <person name="Andrzejewski T.M."/>
            <person name="Davidsen T.M."/>
            <person name="Wayne K.J."/>
            <person name="Tettelin H."/>
            <person name="Glass J.I."/>
            <person name="Rusch D."/>
            <person name="Podicherti R."/>
            <person name="Tsui H.-C.T."/>
            <person name="Winkler M.E."/>
        </authorList>
    </citation>
    <scope>NUCLEOTIDE SEQUENCE [LARGE SCALE GENOMIC DNA]</scope>
    <source>
        <strain evidence="2 3">C305</strain>
    </source>
</reference>
<sequence length="115" mass="13663">MDLKLKILVITLFLFSILLRSIGFYDTFYGIEFLKDSFGQQYSDFGSLENIIYFIPALFSLSGILLYYFCYKRHLKGKYFNANEIIDSILILYVFFDVSISIMYWVLENTIYRFG</sequence>
<evidence type="ECO:0000313" key="2">
    <source>
        <dbReference type="EMBL" id="PWH87168.1"/>
    </source>
</evidence>
<keyword evidence="3" id="KW-1185">Reference proteome</keyword>
<protein>
    <submittedName>
        <fullName evidence="2">Uncharacterized protein</fullName>
    </submittedName>
</protein>